<name>A0A0F9PDG0_9ZZZZ</name>
<dbReference type="EMBL" id="LAZR01005542">
    <property type="protein sequence ID" value="KKM99065.1"/>
    <property type="molecule type" value="Genomic_DNA"/>
</dbReference>
<accession>A0A0F9PDG0</accession>
<keyword evidence="1" id="KW-0812">Transmembrane</keyword>
<reference evidence="2" key="1">
    <citation type="journal article" date="2015" name="Nature">
        <title>Complex archaea that bridge the gap between prokaryotes and eukaryotes.</title>
        <authorList>
            <person name="Spang A."/>
            <person name="Saw J.H."/>
            <person name="Jorgensen S.L."/>
            <person name="Zaremba-Niedzwiedzka K."/>
            <person name="Martijn J."/>
            <person name="Lind A.E."/>
            <person name="van Eijk R."/>
            <person name="Schleper C."/>
            <person name="Guy L."/>
            <person name="Ettema T.J."/>
        </authorList>
    </citation>
    <scope>NUCLEOTIDE SEQUENCE</scope>
</reference>
<keyword evidence="1" id="KW-1133">Transmembrane helix</keyword>
<organism evidence="2">
    <name type="scientific">marine sediment metagenome</name>
    <dbReference type="NCBI Taxonomy" id="412755"/>
    <lineage>
        <taxon>unclassified sequences</taxon>
        <taxon>metagenomes</taxon>
        <taxon>ecological metagenomes</taxon>
    </lineage>
</organism>
<evidence type="ECO:0000313" key="2">
    <source>
        <dbReference type="EMBL" id="KKM99065.1"/>
    </source>
</evidence>
<feature type="transmembrane region" description="Helical" evidence="1">
    <location>
        <begin position="12"/>
        <end position="31"/>
    </location>
</feature>
<evidence type="ECO:0000256" key="1">
    <source>
        <dbReference type="SAM" id="Phobius"/>
    </source>
</evidence>
<keyword evidence="1" id="KW-0472">Membrane</keyword>
<sequence>MVEQILQMGADFIEAQGMMAFVVVVLAVLMYRDQTARSKDGERQAAENKRQGDNFAIESRQQGEILKILRAEVANNAANVANNATIIANQGALISKVDELKTDLITEAQSISDASTLPLMNTMDEIMDTVTPLEQLIRELRSDIKSLQESVNAQVEETAQMNESVRAHYESSTKFRDDVTAKTAEIENRLIQVEKTATQETPVIVAVEEIKHLQATETEEQTDKVKTITTEKGGTK</sequence>
<proteinExistence type="predicted"/>
<gene>
    <name evidence="2" type="ORF">LCGC14_1151610</name>
</gene>
<dbReference type="AlphaFoldDB" id="A0A0F9PDG0"/>
<comment type="caution">
    <text evidence="2">The sequence shown here is derived from an EMBL/GenBank/DDBJ whole genome shotgun (WGS) entry which is preliminary data.</text>
</comment>
<protein>
    <submittedName>
        <fullName evidence="2">Uncharacterized protein</fullName>
    </submittedName>
</protein>